<dbReference type="InterPro" id="IPR015177">
    <property type="entry name" value="Lyase_catalyt"/>
</dbReference>
<feature type="binding site" evidence="7">
    <location>
        <position position="159"/>
    </location>
    <ligand>
        <name>Ca(2+)</name>
        <dbReference type="ChEBI" id="CHEBI:29108"/>
    </ligand>
</feature>
<dbReference type="Proteomes" id="UP000262954">
    <property type="component" value="Unassembled WGS sequence"/>
</dbReference>
<feature type="domain" description="Lyase catalytic" evidence="10">
    <location>
        <begin position="208"/>
        <end position="543"/>
    </location>
</feature>
<dbReference type="Pfam" id="PF02278">
    <property type="entry name" value="Lyase_8"/>
    <property type="match status" value="1"/>
</dbReference>
<feature type="active site" description="Proton donor" evidence="6">
    <location>
        <position position="444"/>
    </location>
</feature>
<dbReference type="GO" id="GO:0042597">
    <property type="term" value="C:periplasmic space"/>
    <property type="evidence" value="ECO:0007669"/>
    <property type="project" value="TreeGrafter"/>
</dbReference>
<dbReference type="InterPro" id="IPR011071">
    <property type="entry name" value="Lyase_8-like_C"/>
</dbReference>
<dbReference type="GO" id="GO:0030246">
    <property type="term" value="F:carbohydrate binding"/>
    <property type="evidence" value="ECO:0007669"/>
    <property type="project" value="InterPro"/>
</dbReference>
<dbReference type="InterPro" id="IPR014718">
    <property type="entry name" value="GH-type_carb-bd"/>
</dbReference>
<dbReference type="GO" id="GO:0046872">
    <property type="term" value="F:metal ion binding"/>
    <property type="evidence" value="ECO:0007669"/>
    <property type="project" value="UniProtKB-KW"/>
</dbReference>
<dbReference type="Gene3D" id="2.60.120.430">
    <property type="entry name" value="Galactose-binding lectin"/>
    <property type="match status" value="1"/>
</dbReference>
<evidence type="ECO:0000259" key="10">
    <source>
        <dbReference type="Pfam" id="PF09093"/>
    </source>
</evidence>
<dbReference type="AlphaFoldDB" id="A0A354LZ09"/>
<accession>A0A354LZ09</accession>
<evidence type="ECO:0000313" key="12">
    <source>
        <dbReference type="Proteomes" id="UP000262954"/>
    </source>
</evidence>
<evidence type="ECO:0000256" key="4">
    <source>
        <dbReference type="ARBA" id="ARBA00022837"/>
    </source>
</evidence>
<organism evidence="11 12">
    <name type="scientific">Coprobacter fastidiosus</name>
    <dbReference type="NCBI Taxonomy" id="1099853"/>
    <lineage>
        <taxon>Bacteria</taxon>
        <taxon>Pseudomonadati</taxon>
        <taxon>Bacteroidota</taxon>
        <taxon>Bacteroidia</taxon>
        <taxon>Bacteroidales</taxon>
        <taxon>Barnesiellaceae</taxon>
        <taxon>Coprobacter</taxon>
    </lineage>
</organism>
<dbReference type="EMBL" id="DNWC01000012">
    <property type="protein sequence ID" value="HBJ07498.1"/>
    <property type="molecule type" value="Genomic_DNA"/>
</dbReference>
<comment type="subunit">
    <text evidence="3">Monomer.</text>
</comment>
<dbReference type="GO" id="GO:0006027">
    <property type="term" value="P:glycosaminoglycan catabolic process"/>
    <property type="evidence" value="ECO:0007669"/>
    <property type="project" value="InterPro"/>
</dbReference>
<dbReference type="GO" id="GO:0005975">
    <property type="term" value="P:carbohydrate metabolic process"/>
    <property type="evidence" value="ECO:0007669"/>
    <property type="project" value="InterPro"/>
</dbReference>
<comment type="caution">
    <text evidence="11">The sequence shown here is derived from an EMBL/GenBank/DDBJ whole genome shotgun (WGS) entry which is preliminary data.</text>
</comment>
<dbReference type="InterPro" id="IPR011013">
    <property type="entry name" value="Gal_mutarotase_sf_dom"/>
</dbReference>
<comment type="cofactor">
    <cofactor evidence="1">
        <name>Ca(2+)</name>
        <dbReference type="ChEBI" id="CHEBI:29108"/>
    </cofactor>
</comment>
<evidence type="ECO:0000256" key="3">
    <source>
        <dbReference type="ARBA" id="ARBA00011245"/>
    </source>
</evidence>
<dbReference type="InterPro" id="IPR003159">
    <property type="entry name" value="Lyase_8_central_dom"/>
</dbReference>
<dbReference type="PANTHER" id="PTHR37322:SF3">
    <property type="entry name" value="CHONDROITIN SULFATE ABC EXOLYASE"/>
    <property type="match status" value="1"/>
</dbReference>
<dbReference type="InterPro" id="IPR008929">
    <property type="entry name" value="Chondroitin_lyas"/>
</dbReference>
<dbReference type="Gene3D" id="2.70.98.10">
    <property type="match status" value="1"/>
</dbReference>
<dbReference type="SUPFAM" id="SSF49863">
    <property type="entry name" value="Hyaluronate lyase-like, C-terminal domain"/>
    <property type="match status" value="1"/>
</dbReference>
<name>A0A354LZ09_9BACT</name>
<feature type="domain" description="Polysaccharide lyase family 8 central" evidence="8">
    <location>
        <begin position="574"/>
        <end position="824"/>
    </location>
</feature>
<dbReference type="SUPFAM" id="SSF48230">
    <property type="entry name" value="Chondroitin AC/alginate lyase"/>
    <property type="match status" value="1"/>
</dbReference>
<dbReference type="InterPro" id="IPR039174">
    <property type="entry name" value="Chondroitin_ABC_lyase"/>
</dbReference>
<evidence type="ECO:0000256" key="6">
    <source>
        <dbReference type="PIRSR" id="PIRSR034515-1"/>
    </source>
</evidence>
<feature type="active site" description="Proton acceptor" evidence="6">
    <location>
        <position position="326"/>
    </location>
</feature>
<dbReference type="Gene3D" id="1.50.10.100">
    <property type="entry name" value="Chondroitin AC/alginate lyase"/>
    <property type="match status" value="1"/>
</dbReference>
<gene>
    <name evidence="11" type="ORF">DDY73_00690</name>
</gene>
<dbReference type="InterPro" id="IPR024200">
    <property type="entry name" value="Chondroitinase_ABC_I"/>
</dbReference>
<evidence type="ECO:0000259" key="9">
    <source>
        <dbReference type="Pfam" id="PF09092"/>
    </source>
</evidence>
<sequence>MKIKWLALLLIVLFSYNGYSQKIDWNVSIPEYISATSAKLSLNKDFVKEGTASLQWQWFSPSVLTVDNPSLLQKAVGTRKGGLTMWVYNDEPVNAALRISFVAADGSIPYWFDYHLGFSGWRACWISFENMQGDHKSKELVRWTMTTPENLKTGTLLLDRVEFPAKGVHHQATPDYQTPLNNTKLSRTLWHWARLYEWEHYEYDLPLASVGSSQRQDIELLSRRLTDQVAPETGKGNATRALSIAEKANIHRVDGKITGAPLVSNDELNKKAGEIGLSDLETMLFGFAGDWYYNKNKESKQAFFDVFEYAMQQGFAFGSGLGTNHHYGYQIRDIYKAAWMMRDLLKEETPLNKNIRRTLAYWSGLAETRIPYQYGRDELLDSWNTLLTAKVISALIQPDMRDQVRSMKALSRWVSGSLGFTPGTIGGIKVDGTTFHHGGLYPAYSIGAFATIGKYLELTNHTEFTISDDAARNVKLALQTMRNYCNLKDWGLGIAGRHPFDGSISNDAVQTFALLADRGDLTGSGNKIDEELAADYLRLNRTSSPYKRKFEQAGIKAASSPQGFFAYNYGALGIHRFGNWMVTLKGYNTDVWCSEIYTKDNRYGRYQSYGSVQILASGRPVNSFASGFVEDGWDWNRVPGTTTIHLPLEKLENPLLGTLMERSEENFSGASSLEGKQGVFVFKLKEKDRENFTPGFVARKSVFCFENRLVCLGSNISNNNKEYPTETTLFQLALKRNSEPILLGSDTIVGLPIEKTISEKSSVLLSDTKGNYYRIAAGQDLRILRQKQKSRDNKQKSETEGKFVTAYLNHGVSPDNAEYEYMVLVQPTPDQAKEIASEEGLPYQILRKDHYAHIVKDIPSGTVGYVMFETLDNIKDDYLLASDAETLILLRPTDKKTLVMSICDPNLNLEEKTYTTAKPSRPLIKSILLKGKWKNVSDNDEVVIKQENGNTRLTATCIDGRPVEFKLIAQ</sequence>
<dbReference type="InterPro" id="IPR008979">
    <property type="entry name" value="Galactose-bd-like_sf"/>
</dbReference>
<dbReference type="SUPFAM" id="SSF49785">
    <property type="entry name" value="Galactose-binding domain-like"/>
    <property type="match status" value="1"/>
</dbReference>
<proteinExistence type="inferred from homology"/>
<feature type="active site" description="Proton acceptor" evidence="6">
    <location>
        <position position="437"/>
    </location>
</feature>
<dbReference type="SUPFAM" id="SSF74650">
    <property type="entry name" value="Galactose mutarotase-like"/>
    <property type="match status" value="1"/>
</dbReference>
<dbReference type="Pfam" id="PF09092">
    <property type="entry name" value="Lyase_N"/>
    <property type="match status" value="1"/>
</dbReference>
<dbReference type="PANTHER" id="PTHR37322">
    <property type="match status" value="1"/>
</dbReference>
<keyword evidence="7" id="KW-0479">Metal-binding</keyword>
<comment type="similarity">
    <text evidence="2">Belongs to the polysaccharide lyase 8 family.</text>
</comment>
<evidence type="ECO:0000256" key="5">
    <source>
        <dbReference type="ARBA" id="ARBA00023239"/>
    </source>
</evidence>
<dbReference type="Gene3D" id="2.60.220.10">
    <property type="entry name" value="Polysaccharide lyase family 8-like, C-terminal"/>
    <property type="match status" value="1"/>
</dbReference>
<feature type="domain" description="Lyase N-terminal" evidence="9">
    <location>
        <begin position="28"/>
        <end position="179"/>
    </location>
</feature>
<keyword evidence="5" id="KW-0456">Lyase</keyword>
<evidence type="ECO:0000256" key="7">
    <source>
        <dbReference type="PIRSR" id="PIRSR034515-3"/>
    </source>
</evidence>
<evidence type="ECO:0000256" key="2">
    <source>
        <dbReference type="ARBA" id="ARBA00006699"/>
    </source>
</evidence>
<dbReference type="InterPro" id="IPR015176">
    <property type="entry name" value="Lyase_N"/>
</dbReference>
<keyword evidence="4 7" id="KW-0106">Calcium</keyword>
<evidence type="ECO:0000259" key="8">
    <source>
        <dbReference type="Pfam" id="PF02278"/>
    </source>
</evidence>
<evidence type="ECO:0000313" key="11">
    <source>
        <dbReference type="EMBL" id="HBJ07498.1"/>
    </source>
</evidence>
<dbReference type="PIRSF" id="PIRSF034515">
    <property type="entry name" value="Chondroitinase"/>
    <property type="match status" value="1"/>
</dbReference>
<protein>
    <submittedName>
        <fullName evidence="11">Chondroitinase</fullName>
    </submittedName>
</protein>
<dbReference type="GO" id="GO:0034000">
    <property type="term" value="F:chondroitin-sulfate-ABC endolyase activity"/>
    <property type="evidence" value="ECO:0007669"/>
    <property type="project" value="InterPro"/>
</dbReference>
<dbReference type="Pfam" id="PF09093">
    <property type="entry name" value="Lyase_catalyt"/>
    <property type="match status" value="1"/>
</dbReference>
<evidence type="ECO:0000256" key="1">
    <source>
        <dbReference type="ARBA" id="ARBA00001913"/>
    </source>
</evidence>
<reference evidence="11 12" key="1">
    <citation type="journal article" date="2018" name="Nat. Biotechnol.">
        <title>A standardized bacterial taxonomy based on genome phylogeny substantially revises the tree of life.</title>
        <authorList>
            <person name="Parks D.H."/>
            <person name="Chuvochina M."/>
            <person name="Waite D.W."/>
            <person name="Rinke C."/>
            <person name="Skarshewski A."/>
            <person name="Chaumeil P.A."/>
            <person name="Hugenholtz P."/>
        </authorList>
    </citation>
    <scope>NUCLEOTIDE SEQUENCE [LARGE SCALE GENOMIC DNA]</scope>
    <source>
        <strain evidence="11">UBA11482</strain>
    </source>
</reference>
<dbReference type="GO" id="GO:0005576">
    <property type="term" value="C:extracellular region"/>
    <property type="evidence" value="ECO:0007669"/>
    <property type="project" value="InterPro"/>
</dbReference>